<feature type="region of interest" description="Disordered" evidence="1">
    <location>
        <begin position="120"/>
        <end position="201"/>
    </location>
</feature>
<feature type="compositionally biased region" description="Basic residues" evidence="1">
    <location>
        <begin position="315"/>
        <end position="330"/>
    </location>
</feature>
<proteinExistence type="predicted"/>
<name>A0AAE2CBX4_9LAMI</name>
<comment type="caution">
    <text evidence="3">The sequence shown here is derived from an EMBL/GenBank/DDBJ whole genome shotgun (WGS) entry which is preliminary data.</text>
</comment>
<dbReference type="AlphaFoldDB" id="A0AAE2CBX4"/>
<gene>
    <name evidence="3" type="ORF">Salat_2470600</name>
</gene>
<accession>A0AAE2CBX4</accession>
<keyword evidence="4" id="KW-1185">Reference proteome</keyword>
<protein>
    <recommendedName>
        <fullName evidence="2">C2H2-type domain-containing protein</fullName>
    </recommendedName>
</protein>
<dbReference type="PANTHER" id="PTHR36332">
    <property type="entry name" value="STRESS RESPONSE PROTEIN"/>
    <property type="match status" value="1"/>
</dbReference>
<evidence type="ECO:0000259" key="2">
    <source>
        <dbReference type="Pfam" id="PF12874"/>
    </source>
</evidence>
<reference evidence="3" key="2">
    <citation type="journal article" date="2024" name="Plant">
        <title>Genomic evolution and insights into agronomic trait innovations of Sesamum species.</title>
        <authorList>
            <person name="Miao H."/>
            <person name="Wang L."/>
            <person name="Qu L."/>
            <person name="Liu H."/>
            <person name="Sun Y."/>
            <person name="Le M."/>
            <person name="Wang Q."/>
            <person name="Wei S."/>
            <person name="Zheng Y."/>
            <person name="Lin W."/>
            <person name="Duan Y."/>
            <person name="Cao H."/>
            <person name="Xiong S."/>
            <person name="Wang X."/>
            <person name="Wei L."/>
            <person name="Li C."/>
            <person name="Ma Q."/>
            <person name="Ju M."/>
            <person name="Zhao R."/>
            <person name="Li G."/>
            <person name="Mu C."/>
            <person name="Tian Q."/>
            <person name="Mei H."/>
            <person name="Zhang T."/>
            <person name="Gao T."/>
            <person name="Zhang H."/>
        </authorList>
    </citation>
    <scope>NUCLEOTIDE SEQUENCE</scope>
    <source>
        <strain evidence="3">3651</strain>
    </source>
</reference>
<dbReference type="PANTHER" id="PTHR36332:SF1">
    <property type="entry name" value="STRESS RESPONSE PROTEIN"/>
    <property type="match status" value="1"/>
</dbReference>
<evidence type="ECO:0000256" key="1">
    <source>
        <dbReference type="SAM" id="MobiDB-lite"/>
    </source>
</evidence>
<sequence length="354" mass="38819">MIAGDVVQRGGDCGAGQRECIKMTTIISSLKSTHHEWELSLQISSAVLPLPVSNNGGLNTTYEKLPRSDRKFMLAQLIPPLLNQNPLPFPPRIATAQAAVHISVNKTEATKMIKRRFYRFEHGNRDDPSGSSSSSDSEVEAEATDDTEVEEEEEEENVAADVREKGEASSSSGYESEDSSANEVNLDSSGLPTSDEDVAAQDGGQDIIGSLSSAAGNNVFPKAELTPEKDKVEFDATDCVLKCKSVFKCKLCPRIVCLSEETLKAHLNSKRHARSEKLRREGRLKLMLNDDGQIEGETAPEVHPATTVSGQKSDKPKKKGKGRWKQRKRSRQEIRPGKAGQSTEKQGKRRKDDS</sequence>
<feature type="region of interest" description="Disordered" evidence="1">
    <location>
        <begin position="290"/>
        <end position="354"/>
    </location>
</feature>
<dbReference type="InterPro" id="IPR013087">
    <property type="entry name" value="Znf_C2H2_type"/>
</dbReference>
<feature type="compositionally biased region" description="Acidic residues" evidence="1">
    <location>
        <begin position="137"/>
        <end position="158"/>
    </location>
</feature>
<evidence type="ECO:0000313" key="3">
    <source>
        <dbReference type="EMBL" id="KAK4416451.1"/>
    </source>
</evidence>
<dbReference type="EMBL" id="JACGWO010000010">
    <property type="protein sequence ID" value="KAK4416451.1"/>
    <property type="molecule type" value="Genomic_DNA"/>
</dbReference>
<feature type="domain" description="C2H2-type" evidence="2">
    <location>
        <begin position="247"/>
        <end position="272"/>
    </location>
</feature>
<dbReference type="Pfam" id="PF12874">
    <property type="entry name" value="zf-met"/>
    <property type="match status" value="1"/>
</dbReference>
<reference evidence="3" key="1">
    <citation type="submission" date="2020-06" db="EMBL/GenBank/DDBJ databases">
        <authorList>
            <person name="Li T."/>
            <person name="Hu X."/>
            <person name="Zhang T."/>
            <person name="Song X."/>
            <person name="Zhang H."/>
            <person name="Dai N."/>
            <person name="Sheng W."/>
            <person name="Hou X."/>
            <person name="Wei L."/>
        </authorList>
    </citation>
    <scope>NUCLEOTIDE SEQUENCE</scope>
    <source>
        <strain evidence="3">3651</strain>
        <tissue evidence="3">Leaf</tissue>
    </source>
</reference>
<organism evidence="3 4">
    <name type="scientific">Sesamum alatum</name>
    <dbReference type="NCBI Taxonomy" id="300844"/>
    <lineage>
        <taxon>Eukaryota</taxon>
        <taxon>Viridiplantae</taxon>
        <taxon>Streptophyta</taxon>
        <taxon>Embryophyta</taxon>
        <taxon>Tracheophyta</taxon>
        <taxon>Spermatophyta</taxon>
        <taxon>Magnoliopsida</taxon>
        <taxon>eudicotyledons</taxon>
        <taxon>Gunneridae</taxon>
        <taxon>Pentapetalae</taxon>
        <taxon>asterids</taxon>
        <taxon>lamiids</taxon>
        <taxon>Lamiales</taxon>
        <taxon>Pedaliaceae</taxon>
        <taxon>Sesamum</taxon>
    </lineage>
</organism>
<evidence type="ECO:0000313" key="4">
    <source>
        <dbReference type="Proteomes" id="UP001293254"/>
    </source>
</evidence>
<feature type="compositionally biased region" description="Polar residues" evidence="1">
    <location>
        <begin position="182"/>
        <end position="192"/>
    </location>
</feature>
<dbReference type="Proteomes" id="UP001293254">
    <property type="component" value="Unassembled WGS sequence"/>
</dbReference>